<dbReference type="HOGENOM" id="CLU_072265_1_0_4"/>
<evidence type="ECO:0000313" key="3">
    <source>
        <dbReference type="Proteomes" id="UP000001235"/>
    </source>
</evidence>
<dbReference type="RefSeq" id="WP_013292588.1">
    <property type="nucleotide sequence ID" value="NC_014394.1"/>
</dbReference>
<dbReference type="InterPro" id="IPR017788">
    <property type="entry name" value="Hda"/>
</dbReference>
<dbReference type="Pfam" id="PF22688">
    <property type="entry name" value="Hda_lid"/>
    <property type="match status" value="1"/>
</dbReference>
<dbReference type="STRING" id="395494.Galf_0604"/>
<dbReference type="SUPFAM" id="SSF52540">
    <property type="entry name" value="P-loop containing nucleoside triphosphate hydrolases"/>
    <property type="match status" value="1"/>
</dbReference>
<dbReference type="Gene3D" id="1.10.8.60">
    <property type="match status" value="1"/>
</dbReference>
<dbReference type="PANTHER" id="PTHR30050">
    <property type="entry name" value="CHROMOSOMAL REPLICATION INITIATOR PROTEIN DNAA"/>
    <property type="match status" value="1"/>
</dbReference>
<reference evidence="2 3" key="1">
    <citation type="submission" date="2010-08" db="EMBL/GenBank/DDBJ databases">
        <title>Complete sequence of Gallionella capsiferriformans ES-2.</title>
        <authorList>
            <consortium name="US DOE Joint Genome Institute"/>
            <person name="Lucas S."/>
            <person name="Copeland A."/>
            <person name="Lapidus A."/>
            <person name="Cheng J.-F."/>
            <person name="Bruce D."/>
            <person name="Goodwin L."/>
            <person name="Pitluck S."/>
            <person name="Chertkov O."/>
            <person name="Davenport K.W."/>
            <person name="Detter J.C."/>
            <person name="Han C."/>
            <person name="Tapia R."/>
            <person name="Land M."/>
            <person name="Hauser L."/>
            <person name="Chang Y.-J."/>
            <person name="Jeffries C."/>
            <person name="Kyrpides N."/>
            <person name="Ivanova N."/>
            <person name="Mikhailova N."/>
            <person name="Shelobolina E.S."/>
            <person name="Picardal F."/>
            <person name="Roden E."/>
            <person name="Emerson D."/>
            <person name="Woyke T."/>
        </authorList>
    </citation>
    <scope>NUCLEOTIDE SEQUENCE [LARGE SCALE GENOMIC DNA]</scope>
    <source>
        <strain evidence="2 3">ES-2</strain>
    </source>
</reference>
<keyword evidence="3" id="KW-1185">Reference proteome</keyword>
<sequence>MNQLLLDITPDWWPTFDNFVAGGNAELLSVLHQALSGESTDRCVYVWGADGSGKSHLLQACVGVAQNAHLNAIYAQGYVPEPAEVVAVDDADTLDEAGQIELFNLYNWMRDSGGMLLVSGLSSPLHLNVRADLRTRLGWGLVYQVQGLSDEEKALALVGHAQGRGFALAPEVVQYLLRHGRRDLPSLLTVLDALDEHSLRLHRAPSIPLLKEVMQFEINLGS</sequence>
<dbReference type="Proteomes" id="UP000001235">
    <property type="component" value="Chromosome"/>
</dbReference>
<dbReference type="NCBIfam" id="TIGR03420">
    <property type="entry name" value="DnaA_homol_Hda"/>
    <property type="match status" value="1"/>
</dbReference>
<feature type="domain" description="Hda lid" evidence="1">
    <location>
        <begin position="150"/>
        <end position="214"/>
    </location>
</feature>
<protein>
    <submittedName>
        <fullName evidence="2">DnaA regulatory inactivator Hda</fullName>
    </submittedName>
</protein>
<dbReference type="InterPro" id="IPR055199">
    <property type="entry name" value="Hda_lid"/>
</dbReference>
<dbReference type="GO" id="GO:0006270">
    <property type="term" value="P:DNA replication initiation"/>
    <property type="evidence" value="ECO:0007669"/>
    <property type="project" value="TreeGrafter"/>
</dbReference>
<evidence type="ECO:0000259" key="1">
    <source>
        <dbReference type="Pfam" id="PF22688"/>
    </source>
</evidence>
<name>D9SCV7_GALCS</name>
<gene>
    <name evidence="2" type="ordered locus">Galf_0604</name>
</gene>
<dbReference type="EMBL" id="CP002159">
    <property type="protein sequence ID" value="ADL54646.1"/>
    <property type="molecule type" value="Genomic_DNA"/>
</dbReference>
<dbReference type="InterPro" id="IPR027417">
    <property type="entry name" value="P-loop_NTPase"/>
</dbReference>
<accession>D9SCV7</accession>
<dbReference type="OrthoDB" id="9784878at2"/>
<proteinExistence type="predicted"/>
<evidence type="ECO:0000313" key="2">
    <source>
        <dbReference type="EMBL" id="ADL54646.1"/>
    </source>
</evidence>
<dbReference type="eggNOG" id="COG0593">
    <property type="taxonomic scope" value="Bacteria"/>
</dbReference>
<dbReference type="GO" id="GO:0003688">
    <property type="term" value="F:DNA replication origin binding"/>
    <property type="evidence" value="ECO:0007669"/>
    <property type="project" value="TreeGrafter"/>
</dbReference>
<dbReference type="PANTHER" id="PTHR30050:SF5">
    <property type="entry name" value="DNAA REGULATORY INACTIVATOR HDA"/>
    <property type="match status" value="1"/>
</dbReference>
<dbReference type="Gene3D" id="3.40.50.300">
    <property type="entry name" value="P-loop containing nucleotide triphosphate hydrolases"/>
    <property type="match status" value="1"/>
</dbReference>
<organism evidence="2 3">
    <name type="scientific">Gallionella capsiferriformans (strain ES-2)</name>
    <name type="common">Gallionella ferruginea capsiferriformans (strain ES-2)</name>
    <dbReference type="NCBI Taxonomy" id="395494"/>
    <lineage>
        <taxon>Bacteria</taxon>
        <taxon>Pseudomonadati</taxon>
        <taxon>Pseudomonadota</taxon>
        <taxon>Betaproteobacteria</taxon>
        <taxon>Nitrosomonadales</taxon>
        <taxon>Gallionellaceae</taxon>
        <taxon>Gallionella</taxon>
    </lineage>
</organism>
<dbReference type="GO" id="GO:0005886">
    <property type="term" value="C:plasma membrane"/>
    <property type="evidence" value="ECO:0007669"/>
    <property type="project" value="TreeGrafter"/>
</dbReference>
<dbReference type="KEGG" id="gca:Galf_0604"/>
<dbReference type="GO" id="GO:0032297">
    <property type="term" value="P:negative regulation of DNA-templated DNA replication initiation"/>
    <property type="evidence" value="ECO:0007669"/>
    <property type="project" value="InterPro"/>
</dbReference>
<dbReference type="AlphaFoldDB" id="D9SCV7"/>